<evidence type="ECO:0000313" key="3">
    <source>
        <dbReference type="Proteomes" id="UP001174694"/>
    </source>
</evidence>
<sequence>MKLFHHFQTCTSHTLIFGTEVWEQAIKLSFDSECLTHAILCVSARHHAFLTPEEPKYAAAAAAHLCQALHLFREALSAGFTPANVDIFLTTAILIQFEIWTNIDFVSFGSDGISLNASWDRMFELSLGLQQIFHNSLPHVFEGPSVFVKPARYSPRTTLVRAATISRCTLDLFMSHFDYARPMEKGALQTPLPFKRGEDLAPEECWMYHSWHLVDDGGPAEESYIRALRRLCLLMSFLPEAQGDRETSHGLTDDLVSDYARYVFLFPVLLLERPLIRMTKQRNPKALLLLYHYFRCIRVLLPRKECWWAQKRASISEMALWEILEKQCSMAGQSPT</sequence>
<dbReference type="AlphaFoldDB" id="A0AA38RD36"/>
<dbReference type="EMBL" id="JANBVO010000015">
    <property type="protein sequence ID" value="KAJ9144967.1"/>
    <property type="molecule type" value="Genomic_DNA"/>
</dbReference>
<proteinExistence type="predicted"/>
<dbReference type="PANTHER" id="PTHR47657:SF14">
    <property type="entry name" value="ZN(2)-C6 FUNGAL-TYPE DOMAIN-CONTAINING PROTEIN"/>
    <property type="match status" value="1"/>
</dbReference>
<gene>
    <name evidence="2" type="ORF">NKR23_g5655</name>
</gene>
<organism evidence="2 3">
    <name type="scientific">Pleurostoma richardsiae</name>
    <dbReference type="NCBI Taxonomy" id="41990"/>
    <lineage>
        <taxon>Eukaryota</taxon>
        <taxon>Fungi</taxon>
        <taxon>Dikarya</taxon>
        <taxon>Ascomycota</taxon>
        <taxon>Pezizomycotina</taxon>
        <taxon>Sordariomycetes</taxon>
        <taxon>Sordariomycetidae</taxon>
        <taxon>Calosphaeriales</taxon>
        <taxon>Pleurostomataceae</taxon>
        <taxon>Pleurostoma</taxon>
    </lineage>
</organism>
<dbReference type="Proteomes" id="UP001174694">
    <property type="component" value="Unassembled WGS sequence"/>
</dbReference>
<dbReference type="InterPro" id="IPR052400">
    <property type="entry name" value="Zn2-C6_fungal_TF"/>
</dbReference>
<evidence type="ECO:0000313" key="2">
    <source>
        <dbReference type="EMBL" id="KAJ9144967.1"/>
    </source>
</evidence>
<comment type="caution">
    <text evidence="2">The sequence shown here is derived from an EMBL/GenBank/DDBJ whole genome shotgun (WGS) entry which is preliminary data.</text>
</comment>
<reference evidence="2" key="1">
    <citation type="submission" date="2022-07" db="EMBL/GenBank/DDBJ databases">
        <title>Fungi with potential for degradation of polypropylene.</title>
        <authorList>
            <person name="Gostincar C."/>
        </authorList>
    </citation>
    <scope>NUCLEOTIDE SEQUENCE</scope>
    <source>
        <strain evidence="2">EXF-13308</strain>
    </source>
</reference>
<dbReference type="GO" id="GO:0000981">
    <property type="term" value="F:DNA-binding transcription factor activity, RNA polymerase II-specific"/>
    <property type="evidence" value="ECO:0007669"/>
    <property type="project" value="TreeGrafter"/>
</dbReference>
<name>A0AA38RD36_9PEZI</name>
<dbReference type="Pfam" id="PF11951">
    <property type="entry name" value="Fungal_trans_2"/>
    <property type="match status" value="1"/>
</dbReference>
<protein>
    <submittedName>
        <fullName evidence="2">Uncharacterized protein</fullName>
    </submittedName>
</protein>
<accession>A0AA38RD36</accession>
<keyword evidence="1" id="KW-0539">Nucleus</keyword>
<evidence type="ECO:0000256" key="1">
    <source>
        <dbReference type="ARBA" id="ARBA00023242"/>
    </source>
</evidence>
<dbReference type="InterPro" id="IPR021858">
    <property type="entry name" value="Fun_TF"/>
</dbReference>
<keyword evidence="3" id="KW-1185">Reference proteome</keyword>
<dbReference type="PANTHER" id="PTHR47657">
    <property type="entry name" value="STEROL REGULATORY ELEMENT-BINDING PROTEIN ECM22"/>
    <property type="match status" value="1"/>
</dbReference>